<dbReference type="RefSeq" id="WP_184365735.1">
    <property type="nucleotide sequence ID" value="NZ_BAAAKM010000031.1"/>
</dbReference>
<dbReference type="SUPFAM" id="SSF56112">
    <property type="entry name" value="Protein kinase-like (PK-like)"/>
    <property type="match status" value="1"/>
</dbReference>
<reference evidence="1 2" key="1">
    <citation type="submission" date="2020-08" db="EMBL/GenBank/DDBJ databases">
        <title>Sequencing the genomes of 1000 actinobacteria strains.</title>
        <authorList>
            <person name="Klenk H.-P."/>
        </authorList>
    </citation>
    <scope>NUCLEOTIDE SEQUENCE [LARGE SCALE GENOMIC DNA]</scope>
    <source>
        <strain evidence="1 2">DSM 44598</strain>
    </source>
</reference>
<dbReference type="InterPro" id="IPR011009">
    <property type="entry name" value="Kinase-like_dom_sf"/>
</dbReference>
<name>A0A840WGU8_9ACTN</name>
<sequence length="311" mass="33307">MSGSRPRWGDLPTAVRRKVALFLGEEIVSEKSQEGGYTPALASLLTTASGRALFCKAMPQDHPLCPTLDAEAAVASVVPEGAAVPHLVWEGTEEEWRVVVFTAVLGRQADLSPGSNDIDAVISSLDALADHLTPSPVASTPTARQVLGPVLHGWSALGEAPSSELDPWAVANLEHLSASETLWTRYVEGNTLVHGDIRADQLLIDARKWVWVVDWAHPCRGAAWIDAVELVPHLILAGHTPRSAEKRVAESVRFSSAPAVAVDSFAIAAAGYWARACRQAPPPGQGGVRLRAFQARAAEAALAWVRYRFGE</sequence>
<evidence type="ECO:0000313" key="1">
    <source>
        <dbReference type="EMBL" id="MBB5492221.1"/>
    </source>
</evidence>
<dbReference type="Proteomes" id="UP000579647">
    <property type="component" value="Unassembled WGS sequence"/>
</dbReference>
<comment type="caution">
    <text evidence="1">The sequence shown here is derived from an EMBL/GenBank/DDBJ whole genome shotgun (WGS) entry which is preliminary data.</text>
</comment>
<evidence type="ECO:0008006" key="3">
    <source>
        <dbReference type="Google" id="ProtNLM"/>
    </source>
</evidence>
<gene>
    <name evidence="1" type="ORF">HNR07_003358</name>
</gene>
<proteinExistence type="predicted"/>
<dbReference type="EMBL" id="JACHDO010000001">
    <property type="protein sequence ID" value="MBB5492221.1"/>
    <property type="molecule type" value="Genomic_DNA"/>
</dbReference>
<evidence type="ECO:0000313" key="2">
    <source>
        <dbReference type="Proteomes" id="UP000579647"/>
    </source>
</evidence>
<keyword evidence="2" id="KW-1185">Reference proteome</keyword>
<dbReference type="AlphaFoldDB" id="A0A840WGU8"/>
<organism evidence="1 2">
    <name type="scientific">Nocardiopsis metallicus</name>
    <dbReference type="NCBI Taxonomy" id="179819"/>
    <lineage>
        <taxon>Bacteria</taxon>
        <taxon>Bacillati</taxon>
        <taxon>Actinomycetota</taxon>
        <taxon>Actinomycetes</taxon>
        <taxon>Streptosporangiales</taxon>
        <taxon>Nocardiopsidaceae</taxon>
        <taxon>Nocardiopsis</taxon>
    </lineage>
</organism>
<protein>
    <recommendedName>
        <fullName evidence="3">Aminoglycoside phosphotransferase</fullName>
    </recommendedName>
</protein>
<dbReference type="Gene3D" id="3.90.1200.10">
    <property type="match status" value="1"/>
</dbReference>
<accession>A0A840WGU8</accession>